<feature type="domain" description="Aerobactin siderophore biosynthesis IucA/IucC-like C-terminal" evidence="1">
    <location>
        <begin position="62"/>
        <end position="207"/>
    </location>
</feature>
<protein>
    <recommendedName>
        <fullName evidence="4">Siderophore-iron reductase FhuF</fullName>
    </recommendedName>
</protein>
<sequence length="252" mass="28379">MIAALTPLFQGSLAPMADWLTLADDPRPSLSMAKYLNSEQLTDQLQRFTPQYVNADQRAVVSLWGKYHFIRLVAPTVAASLLHNWRLPVSFDEVQVIVDEDGLPTAFKLPHQGEPWSSAPSNGFTRLEALFDGHLDVLIRDLAVRYKVSPKVFWSSVGHYYEWIVEEVAKLPADAAAVTQARQLISAKNRPDGLRNPLHGCVRYRQREGEQALHRERKHCCIRYLLPDKALCSNCPHIDKPPAGYDPAGRSD</sequence>
<evidence type="ECO:0000259" key="1">
    <source>
        <dbReference type="Pfam" id="PF06276"/>
    </source>
</evidence>
<dbReference type="Pfam" id="PF06276">
    <property type="entry name" value="FhuF"/>
    <property type="match status" value="1"/>
</dbReference>
<dbReference type="AlphaFoldDB" id="A0A0F9VUW0"/>
<reference evidence="3" key="1">
    <citation type="journal article" date="2015" name="Nature">
        <title>Complex archaea that bridge the gap between prokaryotes and eukaryotes.</title>
        <authorList>
            <person name="Spang A."/>
            <person name="Saw J.H."/>
            <person name="Jorgensen S.L."/>
            <person name="Zaremba-Niedzwiedzka K."/>
            <person name="Martijn J."/>
            <person name="Lind A.E."/>
            <person name="van Eijk R."/>
            <person name="Schleper C."/>
            <person name="Guy L."/>
            <person name="Ettema T.J."/>
        </authorList>
    </citation>
    <scope>NUCLEOTIDE SEQUENCE</scope>
</reference>
<dbReference type="NCBIfam" id="TIGR03951">
    <property type="entry name" value="Fe_III_red_FhuF"/>
    <property type="match status" value="1"/>
</dbReference>
<evidence type="ECO:0000313" key="3">
    <source>
        <dbReference type="EMBL" id="KKO03738.1"/>
    </source>
</evidence>
<gene>
    <name evidence="3" type="ORF">LCGC14_0091650</name>
</gene>
<dbReference type="Pfam" id="PF11575">
    <property type="entry name" value="FhuF_C"/>
    <property type="match status" value="1"/>
</dbReference>
<dbReference type="EMBL" id="LAZR01000025">
    <property type="protein sequence ID" value="KKO03738.1"/>
    <property type="molecule type" value="Genomic_DNA"/>
</dbReference>
<organism evidence="3">
    <name type="scientific">marine sediment metagenome</name>
    <dbReference type="NCBI Taxonomy" id="412755"/>
    <lineage>
        <taxon>unclassified sequences</taxon>
        <taxon>metagenomes</taxon>
        <taxon>ecological metagenomes</taxon>
    </lineage>
</organism>
<feature type="domain" description="Ferric siderophore reductase C-terminal" evidence="2">
    <location>
        <begin position="217"/>
        <end position="237"/>
    </location>
</feature>
<dbReference type="GO" id="GO:0051537">
    <property type="term" value="F:2 iron, 2 sulfur cluster binding"/>
    <property type="evidence" value="ECO:0007669"/>
    <property type="project" value="InterPro"/>
</dbReference>
<evidence type="ECO:0008006" key="4">
    <source>
        <dbReference type="Google" id="ProtNLM"/>
    </source>
</evidence>
<dbReference type="InterPro" id="IPR024726">
    <property type="entry name" value="FhuF_C"/>
</dbReference>
<dbReference type="InterPro" id="IPR008090">
    <property type="entry name" value="Fe_iron_reduct"/>
</dbReference>
<proteinExistence type="predicted"/>
<dbReference type="GO" id="GO:0003824">
    <property type="term" value="F:catalytic activity"/>
    <property type="evidence" value="ECO:0007669"/>
    <property type="project" value="UniProtKB-ARBA"/>
</dbReference>
<evidence type="ECO:0000259" key="2">
    <source>
        <dbReference type="Pfam" id="PF11575"/>
    </source>
</evidence>
<dbReference type="InterPro" id="IPR022770">
    <property type="entry name" value="IucA/IucC-like_C"/>
</dbReference>
<comment type="caution">
    <text evidence="3">The sequence shown here is derived from an EMBL/GenBank/DDBJ whole genome shotgun (WGS) entry which is preliminary data.</text>
</comment>
<accession>A0A0F9VUW0</accession>
<name>A0A0F9VUW0_9ZZZZ</name>